<proteinExistence type="predicted"/>
<dbReference type="PANTHER" id="PTHR43842:SF2">
    <property type="entry name" value="PROPIONYL-COA CARBOXYLASE BETA CHAIN, MITOCHONDRIAL"/>
    <property type="match status" value="1"/>
</dbReference>
<accession>A0A5B8UBE4</accession>
<feature type="domain" description="CoA carboxyltransferase C-terminal" evidence="2">
    <location>
        <begin position="265"/>
        <end position="524"/>
    </location>
</feature>
<dbReference type="InterPro" id="IPR034733">
    <property type="entry name" value="AcCoA_carboxyl_beta"/>
</dbReference>
<dbReference type="PANTHER" id="PTHR43842">
    <property type="entry name" value="PROPIONYL-COA CARBOXYLASE BETA CHAIN"/>
    <property type="match status" value="1"/>
</dbReference>
<dbReference type="OrthoDB" id="4894066at2"/>
<dbReference type="SUPFAM" id="SSF52096">
    <property type="entry name" value="ClpP/crotonase"/>
    <property type="match status" value="2"/>
</dbReference>
<dbReference type="InterPro" id="IPR029045">
    <property type="entry name" value="ClpP/crotonase-like_dom_sf"/>
</dbReference>
<evidence type="ECO:0000259" key="2">
    <source>
        <dbReference type="PROSITE" id="PS50989"/>
    </source>
</evidence>
<protein>
    <recommendedName>
        <fullName evidence="5">Acyl-CoA carboxylase subunit beta</fullName>
    </recommendedName>
</protein>
<dbReference type="Gene3D" id="3.90.226.10">
    <property type="entry name" value="2-enoyl-CoA Hydratase, Chain A, domain 1"/>
    <property type="match status" value="2"/>
</dbReference>
<dbReference type="KEGG" id="bsol:FSW04_25060"/>
<evidence type="ECO:0000259" key="1">
    <source>
        <dbReference type="PROSITE" id="PS50980"/>
    </source>
</evidence>
<dbReference type="InterPro" id="IPR011762">
    <property type="entry name" value="COA_CT_N"/>
</dbReference>
<name>A0A5B8UBE4_9ACTN</name>
<dbReference type="GO" id="GO:0004658">
    <property type="term" value="F:propionyl-CoA carboxylase activity"/>
    <property type="evidence" value="ECO:0007669"/>
    <property type="project" value="TreeGrafter"/>
</dbReference>
<evidence type="ECO:0008006" key="5">
    <source>
        <dbReference type="Google" id="ProtNLM"/>
    </source>
</evidence>
<dbReference type="Proteomes" id="UP000321805">
    <property type="component" value="Chromosome"/>
</dbReference>
<evidence type="ECO:0000313" key="3">
    <source>
        <dbReference type="EMBL" id="QEC50529.1"/>
    </source>
</evidence>
<dbReference type="EMBL" id="CP042430">
    <property type="protein sequence ID" value="QEC50529.1"/>
    <property type="molecule type" value="Genomic_DNA"/>
</dbReference>
<dbReference type="InterPro" id="IPR051047">
    <property type="entry name" value="AccD/PCCB"/>
</dbReference>
<dbReference type="AlphaFoldDB" id="A0A5B8UBE4"/>
<dbReference type="InterPro" id="IPR011763">
    <property type="entry name" value="COA_CT_C"/>
</dbReference>
<dbReference type="Pfam" id="PF01039">
    <property type="entry name" value="Carboxyl_trans"/>
    <property type="match status" value="1"/>
</dbReference>
<dbReference type="PROSITE" id="PS50989">
    <property type="entry name" value="COA_CT_CTER"/>
    <property type="match status" value="1"/>
</dbReference>
<gene>
    <name evidence="3" type="ORF">FSW04_25060</name>
</gene>
<sequence>MTDDRHIPAPATVPTPLDELERRRADALAMGGPERIARHEATGRLTARDRIDLLIDPGSWREIGLHALPEIRRDAPSPGDAIVTGLARVGGRMVGVVAIDATVLAGTTAPVNMRKQNRIAEWAGRKGIPLIFLSDNDGGRLPDLLGWRFSGVPFDFTTFLQSPPGSPSIPRITAVLGPSYGDAALHAAIADLVVMKRDSAIALSGPPVILGAIGEDVSADELGGPGVAHETSGSAHVVVDEEQEAIASIKKFLGYMPDAADLPAPIAPPVEPARDPSELVDLVPSAPRRGYDMRRVLQAIVDGDSLFEWGERFGRSLICALARIEGHPVGVIASQPMQRAGVLDVPALTKELRFAELCDTFNIPLVFLQDVPGLMIGTDAERGGILGCYERLAAALARAQVPKIAVVVRKAYGGGHIAMGGRPVKPDLLVAWPSAELGFMAPDTGVRTVHRRKLDKLAEEEGVEARDALAAQLEAEWAAESQPWEAAANIILDDVIHPADTRRVIAEGIEFAWGTRPRVTSKGV</sequence>
<reference evidence="3 4" key="1">
    <citation type="journal article" date="2018" name="J. Microbiol.">
        <title>Baekduia soli gen. nov., sp. nov., a novel bacterium isolated from the soil of Baekdu Mountain and proposal of a novel family name, Baekduiaceae fam. nov.</title>
        <authorList>
            <person name="An D.S."/>
            <person name="Siddiqi M.Z."/>
            <person name="Kim K.H."/>
            <person name="Yu H.S."/>
            <person name="Im W.T."/>
        </authorList>
    </citation>
    <scope>NUCLEOTIDE SEQUENCE [LARGE SCALE GENOMIC DNA]</scope>
    <source>
        <strain evidence="3 4">BR7-21</strain>
    </source>
</reference>
<feature type="domain" description="CoA carboxyltransferase N-terminal" evidence="1">
    <location>
        <begin position="13"/>
        <end position="268"/>
    </location>
</feature>
<dbReference type="RefSeq" id="WP_146923252.1">
    <property type="nucleotide sequence ID" value="NZ_CP042430.1"/>
</dbReference>
<dbReference type="PROSITE" id="PS50980">
    <property type="entry name" value="COA_CT_NTER"/>
    <property type="match status" value="1"/>
</dbReference>
<organism evidence="3 4">
    <name type="scientific">Baekduia soli</name>
    <dbReference type="NCBI Taxonomy" id="496014"/>
    <lineage>
        <taxon>Bacteria</taxon>
        <taxon>Bacillati</taxon>
        <taxon>Actinomycetota</taxon>
        <taxon>Thermoleophilia</taxon>
        <taxon>Solirubrobacterales</taxon>
        <taxon>Baekduiaceae</taxon>
        <taxon>Baekduia</taxon>
    </lineage>
</organism>
<evidence type="ECO:0000313" key="4">
    <source>
        <dbReference type="Proteomes" id="UP000321805"/>
    </source>
</evidence>
<keyword evidence="4" id="KW-1185">Reference proteome</keyword>